<protein>
    <submittedName>
        <fullName evidence="3">Gustatory receptor</fullName>
    </submittedName>
</protein>
<name>A0A914GZ04_GLORO</name>
<keyword evidence="1" id="KW-1133">Transmembrane helix</keyword>
<dbReference type="Proteomes" id="UP000887572">
    <property type="component" value="Unplaced"/>
</dbReference>
<evidence type="ECO:0000313" key="2">
    <source>
        <dbReference type="Proteomes" id="UP000887572"/>
    </source>
</evidence>
<feature type="transmembrane region" description="Helical" evidence="1">
    <location>
        <begin position="12"/>
        <end position="30"/>
    </location>
</feature>
<keyword evidence="2" id="KW-1185">Reference proteome</keyword>
<dbReference type="WBParaSite" id="Gr19_v10_g11706.t1">
    <property type="protein sequence ID" value="Gr19_v10_g11706.t1"/>
    <property type="gene ID" value="Gr19_v10_g11706"/>
</dbReference>
<organism evidence="2 3">
    <name type="scientific">Globodera rostochiensis</name>
    <name type="common">Golden nematode worm</name>
    <name type="synonym">Heterodera rostochiensis</name>
    <dbReference type="NCBI Taxonomy" id="31243"/>
    <lineage>
        <taxon>Eukaryota</taxon>
        <taxon>Metazoa</taxon>
        <taxon>Ecdysozoa</taxon>
        <taxon>Nematoda</taxon>
        <taxon>Chromadorea</taxon>
        <taxon>Rhabditida</taxon>
        <taxon>Tylenchina</taxon>
        <taxon>Tylenchomorpha</taxon>
        <taxon>Tylenchoidea</taxon>
        <taxon>Heteroderidae</taxon>
        <taxon>Heteroderinae</taxon>
        <taxon>Globodera</taxon>
    </lineage>
</organism>
<evidence type="ECO:0000313" key="3">
    <source>
        <dbReference type="WBParaSite" id="Gr19_v10_g11706.t1"/>
    </source>
</evidence>
<keyword evidence="1" id="KW-0472">Membrane</keyword>
<dbReference type="AlphaFoldDB" id="A0A914GZ04"/>
<keyword evidence="1" id="KW-0812">Transmembrane</keyword>
<feature type="transmembrane region" description="Helical" evidence="1">
    <location>
        <begin position="37"/>
        <end position="55"/>
    </location>
</feature>
<feature type="transmembrane region" description="Helical" evidence="1">
    <location>
        <begin position="192"/>
        <end position="216"/>
    </location>
</feature>
<accession>A0A914GZ04</accession>
<evidence type="ECO:0000256" key="1">
    <source>
        <dbReference type="SAM" id="Phobius"/>
    </source>
</evidence>
<reference evidence="3" key="1">
    <citation type="submission" date="2022-11" db="UniProtKB">
        <authorList>
            <consortium name="WormBaseParasite"/>
        </authorList>
    </citation>
    <scope>IDENTIFICATION</scope>
</reference>
<feature type="transmembrane region" description="Helical" evidence="1">
    <location>
        <begin position="137"/>
        <end position="158"/>
    </location>
</feature>
<feature type="transmembrane region" description="Helical" evidence="1">
    <location>
        <begin position="101"/>
        <end position="125"/>
    </location>
</feature>
<proteinExistence type="predicted"/>
<sequence>MVFGLSCPLCQVPHLILAASLILSAIKAFRFHAHAKVLFHAMSGLLLLVYPQLIYGPMISGGKFDAVHVVLQRFTAPYHLGFAFFHCCSAVYDKVYGVNAVILFSKAITAAFILMNKLISAFLLYEQRARGHYISQNFLACSLILDGIWLLVELYALIYSSRSSLSDEIELMCARTRRWIDTGHSNFVSQRAVFWIDSAICLFSAMFQFAFAEQLLKLMIIREHIITELHEMYAREYACQCLAPAIISLVASFQFSTGQQKHYIGQRILSQAMVCILSGWAHFGVGLFAPAHTVPFVLSFFHCALLAEALEDVIGAGGTVPARMANIVGGGGNSSPAATYVFRTTTLQKVK</sequence>